<dbReference type="Proteomes" id="UP001165580">
    <property type="component" value="Unassembled WGS sequence"/>
</dbReference>
<evidence type="ECO:0000256" key="1">
    <source>
        <dbReference type="SAM" id="Phobius"/>
    </source>
</evidence>
<proteinExistence type="predicted"/>
<dbReference type="Pfam" id="PF22564">
    <property type="entry name" value="HAAS"/>
    <property type="match status" value="1"/>
</dbReference>
<gene>
    <name evidence="2" type="ORF">NVV95_01705</name>
</gene>
<keyword evidence="1" id="KW-1133">Transmembrane helix</keyword>
<protein>
    <recommendedName>
        <fullName evidence="4">DUF1700 domain-containing protein</fullName>
    </recommendedName>
</protein>
<keyword evidence="1" id="KW-0812">Transmembrane</keyword>
<dbReference type="RefSeq" id="WP_259484807.1">
    <property type="nucleotide sequence ID" value="NZ_JANTEZ010000001.1"/>
</dbReference>
<name>A0ABT2GAN7_9MICO</name>
<evidence type="ECO:0000313" key="3">
    <source>
        <dbReference type="Proteomes" id="UP001165580"/>
    </source>
</evidence>
<sequence length="181" mass="18840">MSTTEPLSAAARRYLRELETALASAPAALRAEIVDDVSGELSGLDDARTAERLAALGDPRAIAADALAENRDASDTLPVSKTYPTLTAVVLTAGWFVVPVAGWIAGLVMIGIGDRWSAATRRNAILASIGGAVVGALALMLLRVTDLGLVGLALFAVVPLLVNIFVSSALRSHWGEVARRP</sequence>
<evidence type="ECO:0000313" key="2">
    <source>
        <dbReference type="EMBL" id="MCS5713261.1"/>
    </source>
</evidence>
<feature type="transmembrane region" description="Helical" evidence="1">
    <location>
        <begin position="86"/>
        <end position="112"/>
    </location>
</feature>
<feature type="transmembrane region" description="Helical" evidence="1">
    <location>
        <begin position="148"/>
        <end position="170"/>
    </location>
</feature>
<reference evidence="2" key="1">
    <citation type="submission" date="2022-08" db="EMBL/GenBank/DDBJ databases">
        <authorList>
            <person name="Deng Y."/>
            <person name="Han X.-F."/>
            <person name="Zhang Y.-Q."/>
        </authorList>
    </citation>
    <scope>NUCLEOTIDE SEQUENCE</scope>
    <source>
        <strain evidence="2">CPCC 205716</strain>
    </source>
</reference>
<accession>A0ABT2GAN7</accession>
<dbReference type="EMBL" id="JANTEZ010000001">
    <property type="protein sequence ID" value="MCS5713261.1"/>
    <property type="molecule type" value="Genomic_DNA"/>
</dbReference>
<feature type="transmembrane region" description="Helical" evidence="1">
    <location>
        <begin position="124"/>
        <end position="142"/>
    </location>
</feature>
<keyword evidence="3" id="KW-1185">Reference proteome</keyword>
<organism evidence="2 3">
    <name type="scientific">Herbiconiux gentiana</name>
    <dbReference type="NCBI Taxonomy" id="2970912"/>
    <lineage>
        <taxon>Bacteria</taxon>
        <taxon>Bacillati</taxon>
        <taxon>Actinomycetota</taxon>
        <taxon>Actinomycetes</taxon>
        <taxon>Micrococcales</taxon>
        <taxon>Microbacteriaceae</taxon>
        <taxon>Herbiconiux</taxon>
    </lineage>
</organism>
<keyword evidence="1" id="KW-0472">Membrane</keyword>
<evidence type="ECO:0008006" key="4">
    <source>
        <dbReference type="Google" id="ProtNLM"/>
    </source>
</evidence>
<comment type="caution">
    <text evidence="2">The sequence shown here is derived from an EMBL/GenBank/DDBJ whole genome shotgun (WGS) entry which is preliminary data.</text>
</comment>